<sequence length="206" mass="22366">MATPVLRYRFVLNTSDLGAQLERNWRAIIPRVEKTYGNTLLKQLVPGFKVGGTSWAERLAALRERVKAGPAIVPKALKGIYESETWLLAALQAEAKKGPHPGTSLLELELEALPGGGAVLAPKRDKYACMRQVAVVLCDFAPDSPMAGKLARAVEKDDVRAYPKEFQAVIRSEGAGKTKGKYALLAVTELLKPFKAGRGKAECYAC</sequence>
<protein>
    <submittedName>
        <fullName evidence="1">Uncharacterized protein</fullName>
    </submittedName>
</protein>
<dbReference type="Proteomes" id="UP000199400">
    <property type="component" value="Unassembled WGS sequence"/>
</dbReference>
<organism evidence="1 2">
    <name type="scientific">Nannocystis exedens</name>
    <dbReference type="NCBI Taxonomy" id="54"/>
    <lineage>
        <taxon>Bacteria</taxon>
        <taxon>Pseudomonadati</taxon>
        <taxon>Myxococcota</taxon>
        <taxon>Polyangia</taxon>
        <taxon>Nannocystales</taxon>
        <taxon>Nannocystaceae</taxon>
        <taxon>Nannocystis</taxon>
    </lineage>
</organism>
<keyword evidence="2" id="KW-1185">Reference proteome</keyword>
<reference evidence="2" key="1">
    <citation type="submission" date="2016-10" db="EMBL/GenBank/DDBJ databases">
        <authorList>
            <person name="Varghese N."/>
            <person name="Submissions S."/>
        </authorList>
    </citation>
    <scope>NUCLEOTIDE SEQUENCE [LARGE SCALE GENOMIC DNA]</scope>
    <source>
        <strain evidence="2">ATCC 25963</strain>
    </source>
</reference>
<dbReference type="AlphaFoldDB" id="A0A1I2IWP5"/>
<dbReference type="RefSeq" id="WP_096327100.1">
    <property type="nucleotide sequence ID" value="NZ_FOMX01000096.1"/>
</dbReference>
<gene>
    <name evidence="1" type="ORF">SAMN02745121_09058</name>
</gene>
<proteinExistence type="predicted"/>
<dbReference type="EMBL" id="FOMX01000096">
    <property type="protein sequence ID" value="SFF46825.1"/>
    <property type="molecule type" value="Genomic_DNA"/>
</dbReference>
<evidence type="ECO:0000313" key="2">
    <source>
        <dbReference type="Proteomes" id="UP000199400"/>
    </source>
</evidence>
<name>A0A1I2IWP5_9BACT</name>
<accession>A0A1I2IWP5</accession>
<evidence type="ECO:0000313" key="1">
    <source>
        <dbReference type="EMBL" id="SFF46825.1"/>
    </source>
</evidence>